<dbReference type="PANTHER" id="PTHR46144">
    <property type="entry name" value="ZINC FINGER PROTEIN 385B-LIKE"/>
    <property type="match status" value="1"/>
</dbReference>
<dbReference type="Proteomes" id="UP000242188">
    <property type="component" value="Unassembled WGS sequence"/>
</dbReference>
<keyword evidence="5" id="KW-0862">Zinc</keyword>
<evidence type="ECO:0000313" key="9">
    <source>
        <dbReference type="EMBL" id="OWF41017.1"/>
    </source>
</evidence>
<dbReference type="GO" id="GO:0003676">
    <property type="term" value="F:nucleic acid binding"/>
    <property type="evidence" value="ECO:0007669"/>
    <property type="project" value="InterPro"/>
</dbReference>
<dbReference type="PROSITE" id="PS00028">
    <property type="entry name" value="ZINC_FINGER_C2H2_1"/>
    <property type="match status" value="1"/>
</dbReference>
<name>A0A210PWY5_MIZYE</name>
<keyword evidence="2" id="KW-0479">Metal-binding</keyword>
<dbReference type="InterPro" id="IPR051868">
    <property type="entry name" value="ZN346_ZMAT4"/>
</dbReference>
<dbReference type="SUPFAM" id="SSF57667">
    <property type="entry name" value="beta-beta-alpha zinc fingers"/>
    <property type="match status" value="3"/>
</dbReference>
<evidence type="ECO:0000256" key="4">
    <source>
        <dbReference type="ARBA" id="ARBA00022771"/>
    </source>
</evidence>
<dbReference type="PANTHER" id="PTHR46144:SF6">
    <property type="entry name" value="C2H2-TYPE DOMAIN-CONTAINING PROTEIN"/>
    <property type="match status" value="1"/>
</dbReference>
<feature type="compositionally biased region" description="Low complexity" evidence="7">
    <location>
        <begin position="37"/>
        <end position="51"/>
    </location>
</feature>
<sequence length="212" mass="23468">MTDSSFRCEACGITLNSIDQYTQHTSGRKHLNKVRPSSEGESSSDQQSGEEANADPFRKVIFTTAESLSSLPPIDLPPPPPPPPTKKRKAEVMMEGCEMCQVYYNSPNQKEVHLTGKKHQKKLKTMTDISPSDPLGLSLDSASNLGLCELCHVSYSSVTIRDQHLNGAKHRKKVQLSQSPNPDQEMCTICNVKYTSPSNKLLHIQCEKKRGA</sequence>
<gene>
    <name evidence="9" type="ORF">KP79_PYT23763</name>
</gene>
<dbReference type="EMBL" id="NEDP02005431">
    <property type="protein sequence ID" value="OWF41017.1"/>
    <property type="molecule type" value="Genomic_DNA"/>
</dbReference>
<evidence type="ECO:0000259" key="8">
    <source>
        <dbReference type="PROSITE" id="PS00028"/>
    </source>
</evidence>
<keyword evidence="10" id="KW-1185">Reference proteome</keyword>
<feature type="region of interest" description="Disordered" evidence="7">
    <location>
        <begin position="20"/>
        <end position="88"/>
    </location>
</feature>
<feature type="domain" description="C2H2-type" evidence="8">
    <location>
        <begin position="8"/>
        <end position="30"/>
    </location>
</feature>
<proteinExistence type="predicted"/>
<keyword evidence="6" id="KW-0539">Nucleus</keyword>
<evidence type="ECO:0000256" key="5">
    <source>
        <dbReference type="ARBA" id="ARBA00022833"/>
    </source>
</evidence>
<comment type="caution">
    <text evidence="9">The sequence shown here is derived from an EMBL/GenBank/DDBJ whole genome shotgun (WGS) entry which is preliminary data.</text>
</comment>
<feature type="compositionally biased region" description="Pro residues" evidence="7">
    <location>
        <begin position="74"/>
        <end position="84"/>
    </location>
</feature>
<dbReference type="Gene3D" id="3.30.160.60">
    <property type="entry name" value="Classic Zinc Finger"/>
    <property type="match status" value="3"/>
</dbReference>
<evidence type="ECO:0000256" key="1">
    <source>
        <dbReference type="ARBA" id="ARBA00004123"/>
    </source>
</evidence>
<dbReference type="GO" id="GO:0008270">
    <property type="term" value="F:zinc ion binding"/>
    <property type="evidence" value="ECO:0007669"/>
    <property type="project" value="UniProtKB-KW"/>
</dbReference>
<evidence type="ECO:0000313" key="10">
    <source>
        <dbReference type="Proteomes" id="UP000242188"/>
    </source>
</evidence>
<dbReference type="InterPro" id="IPR036236">
    <property type="entry name" value="Znf_C2H2_sf"/>
</dbReference>
<evidence type="ECO:0000256" key="3">
    <source>
        <dbReference type="ARBA" id="ARBA00022737"/>
    </source>
</evidence>
<evidence type="ECO:0000256" key="2">
    <source>
        <dbReference type="ARBA" id="ARBA00022723"/>
    </source>
</evidence>
<protein>
    <submittedName>
        <fullName evidence="9">Zinc finger protein 346</fullName>
    </submittedName>
</protein>
<dbReference type="SMART" id="SM00355">
    <property type="entry name" value="ZnF_C2H2"/>
    <property type="match status" value="4"/>
</dbReference>
<keyword evidence="3" id="KW-0677">Repeat</keyword>
<comment type="subcellular location">
    <subcellularLocation>
        <location evidence="1">Nucleus</location>
    </subcellularLocation>
</comment>
<dbReference type="AlphaFoldDB" id="A0A210PWY5"/>
<dbReference type="GO" id="GO:0005634">
    <property type="term" value="C:nucleus"/>
    <property type="evidence" value="ECO:0007669"/>
    <property type="project" value="UniProtKB-SubCell"/>
</dbReference>
<dbReference type="SMART" id="SM00451">
    <property type="entry name" value="ZnF_U1"/>
    <property type="match status" value="3"/>
</dbReference>
<evidence type="ECO:0000256" key="7">
    <source>
        <dbReference type="SAM" id="MobiDB-lite"/>
    </source>
</evidence>
<dbReference type="InterPro" id="IPR003604">
    <property type="entry name" value="Matrin/U1-like-C_Znf_C2H2"/>
</dbReference>
<dbReference type="OrthoDB" id="6090838at2759"/>
<reference evidence="9 10" key="1">
    <citation type="journal article" date="2017" name="Nat. Ecol. Evol.">
        <title>Scallop genome provides insights into evolution of bilaterian karyotype and development.</title>
        <authorList>
            <person name="Wang S."/>
            <person name="Zhang J."/>
            <person name="Jiao W."/>
            <person name="Li J."/>
            <person name="Xun X."/>
            <person name="Sun Y."/>
            <person name="Guo X."/>
            <person name="Huan P."/>
            <person name="Dong B."/>
            <person name="Zhang L."/>
            <person name="Hu X."/>
            <person name="Sun X."/>
            <person name="Wang J."/>
            <person name="Zhao C."/>
            <person name="Wang Y."/>
            <person name="Wang D."/>
            <person name="Huang X."/>
            <person name="Wang R."/>
            <person name="Lv J."/>
            <person name="Li Y."/>
            <person name="Zhang Z."/>
            <person name="Liu B."/>
            <person name="Lu W."/>
            <person name="Hui Y."/>
            <person name="Liang J."/>
            <person name="Zhou Z."/>
            <person name="Hou R."/>
            <person name="Li X."/>
            <person name="Liu Y."/>
            <person name="Li H."/>
            <person name="Ning X."/>
            <person name="Lin Y."/>
            <person name="Zhao L."/>
            <person name="Xing Q."/>
            <person name="Dou J."/>
            <person name="Li Y."/>
            <person name="Mao J."/>
            <person name="Guo H."/>
            <person name="Dou H."/>
            <person name="Li T."/>
            <person name="Mu C."/>
            <person name="Jiang W."/>
            <person name="Fu Q."/>
            <person name="Fu X."/>
            <person name="Miao Y."/>
            <person name="Liu J."/>
            <person name="Yu Q."/>
            <person name="Li R."/>
            <person name="Liao H."/>
            <person name="Li X."/>
            <person name="Kong Y."/>
            <person name="Jiang Z."/>
            <person name="Chourrout D."/>
            <person name="Li R."/>
            <person name="Bao Z."/>
        </authorList>
    </citation>
    <scope>NUCLEOTIDE SEQUENCE [LARGE SCALE GENOMIC DNA]</scope>
    <source>
        <strain evidence="9 10">PY_sf001</strain>
    </source>
</reference>
<organism evidence="9 10">
    <name type="scientific">Mizuhopecten yessoensis</name>
    <name type="common">Japanese scallop</name>
    <name type="synonym">Patinopecten yessoensis</name>
    <dbReference type="NCBI Taxonomy" id="6573"/>
    <lineage>
        <taxon>Eukaryota</taxon>
        <taxon>Metazoa</taxon>
        <taxon>Spiralia</taxon>
        <taxon>Lophotrochozoa</taxon>
        <taxon>Mollusca</taxon>
        <taxon>Bivalvia</taxon>
        <taxon>Autobranchia</taxon>
        <taxon>Pteriomorphia</taxon>
        <taxon>Pectinida</taxon>
        <taxon>Pectinoidea</taxon>
        <taxon>Pectinidae</taxon>
        <taxon>Mizuhopecten</taxon>
    </lineage>
</organism>
<dbReference type="InterPro" id="IPR013087">
    <property type="entry name" value="Znf_C2H2_type"/>
</dbReference>
<dbReference type="Pfam" id="PF12874">
    <property type="entry name" value="zf-met"/>
    <property type="match status" value="4"/>
</dbReference>
<keyword evidence="4" id="KW-0863">Zinc-finger</keyword>
<accession>A0A210PWY5</accession>
<evidence type="ECO:0000256" key="6">
    <source>
        <dbReference type="ARBA" id="ARBA00023242"/>
    </source>
</evidence>